<reference evidence="1 2" key="1">
    <citation type="submission" date="2021-06" db="EMBL/GenBank/DDBJ databases">
        <title>New haloarchaea isolates fom saline soil.</title>
        <authorList>
            <person name="Duran-Viseras A."/>
            <person name="Sanchez-Porro C.S."/>
            <person name="Ventosa A."/>
        </authorList>
    </citation>
    <scope>NUCLEOTIDE SEQUENCE [LARGE SCALE GENOMIC DNA]</scope>
    <source>
        <strain evidence="1 2">JCM 183640</strain>
    </source>
</reference>
<dbReference type="InterPro" id="IPR011330">
    <property type="entry name" value="Glyco_hydro/deAcase_b/a-brl"/>
</dbReference>
<protein>
    <recommendedName>
        <fullName evidence="3">Polysaccharide deacetylase</fullName>
    </recommendedName>
</protein>
<dbReference type="GO" id="GO:0005975">
    <property type="term" value="P:carbohydrate metabolic process"/>
    <property type="evidence" value="ECO:0007669"/>
    <property type="project" value="InterPro"/>
</dbReference>
<comment type="caution">
    <text evidence="1">The sequence shown here is derived from an EMBL/GenBank/DDBJ whole genome shotgun (WGS) entry which is preliminary data.</text>
</comment>
<accession>A0A8J7YAS6</accession>
<dbReference type="RefSeq" id="WP_162316234.1">
    <property type="nucleotide sequence ID" value="NZ_JAHQXF010000001.1"/>
</dbReference>
<keyword evidence="2" id="KW-1185">Reference proteome</keyword>
<dbReference type="EMBL" id="JAHQXF010000001">
    <property type="protein sequence ID" value="MBV0923078.1"/>
    <property type="molecule type" value="Genomic_DNA"/>
</dbReference>
<dbReference type="Proteomes" id="UP000766550">
    <property type="component" value="Unassembled WGS sequence"/>
</dbReference>
<name>A0A8J7YAS6_9EURY</name>
<proteinExistence type="predicted"/>
<organism evidence="1 2">
    <name type="scientific">Haloarcula limicola</name>
    <dbReference type="NCBI Taxonomy" id="1429915"/>
    <lineage>
        <taxon>Archaea</taxon>
        <taxon>Methanobacteriati</taxon>
        <taxon>Methanobacteriota</taxon>
        <taxon>Stenosarchaea group</taxon>
        <taxon>Halobacteria</taxon>
        <taxon>Halobacteriales</taxon>
        <taxon>Haloarculaceae</taxon>
        <taxon>Haloarcula</taxon>
    </lineage>
</organism>
<evidence type="ECO:0008006" key="3">
    <source>
        <dbReference type="Google" id="ProtNLM"/>
    </source>
</evidence>
<dbReference type="OrthoDB" id="301436at2157"/>
<evidence type="ECO:0000313" key="2">
    <source>
        <dbReference type="Proteomes" id="UP000766550"/>
    </source>
</evidence>
<evidence type="ECO:0000313" key="1">
    <source>
        <dbReference type="EMBL" id="MBV0923078.1"/>
    </source>
</evidence>
<dbReference type="AlphaFoldDB" id="A0A8J7YAS6"/>
<dbReference type="SUPFAM" id="SSF88713">
    <property type="entry name" value="Glycoside hydrolase/deacetylase"/>
    <property type="match status" value="1"/>
</dbReference>
<sequence length="257" mass="29356">MTRDFTDAAYASLLDTGLHAGYDFLTVREYIRRETLPERFVILRHDVDRKPENSTRFARIEAERDVSSTYYVRTIDKVFDPQFVRDLAALGHEVGYHYEDLDRADGDVERARQSFGTQLARLRDHVDVDTVCMHGNPLTPHDNRDMWDDPADLEPFDIIGEAYLSMDFTDVTYFSDTGRTWEDGALKIKDHTMGEGDKRVSADSTADLEALLREGRVSRACLLTHPNRWADSTTEYVAETAKDAITNVGKRGLTLLR</sequence>
<gene>
    <name evidence="1" type="ORF">KTS45_02600</name>
</gene>